<evidence type="ECO:0000313" key="3">
    <source>
        <dbReference type="EMBL" id="KAK4472223.1"/>
    </source>
</evidence>
<dbReference type="InterPro" id="IPR001568">
    <property type="entry name" value="RNase_T2-like"/>
</dbReference>
<keyword evidence="4" id="KW-1185">Reference proteome</keyword>
<dbReference type="GO" id="GO:0033897">
    <property type="term" value="F:ribonuclease T2 activity"/>
    <property type="evidence" value="ECO:0007669"/>
    <property type="project" value="InterPro"/>
</dbReference>
<evidence type="ECO:0000313" key="4">
    <source>
        <dbReference type="Proteomes" id="UP001292079"/>
    </source>
</evidence>
<organism evidence="3 4">
    <name type="scientific">Schistosoma mekongi</name>
    <name type="common">Parasitic worm</name>
    <dbReference type="NCBI Taxonomy" id="38744"/>
    <lineage>
        <taxon>Eukaryota</taxon>
        <taxon>Metazoa</taxon>
        <taxon>Spiralia</taxon>
        <taxon>Lophotrochozoa</taxon>
        <taxon>Platyhelminthes</taxon>
        <taxon>Trematoda</taxon>
        <taxon>Digenea</taxon>
        <taxon>Strigeidida</taxon>
        <taxon>Schistosomatoidea</taxon>
        <taxon>Schistosomatidae</taxon>
        <taxon>Schistosoma</taxon>
    </lineage>
</organism>
<dbReference type="InterPro" id="IPR036430">
    <property type="entry name" value="RNase_T2-like_sf"/>
</dbReference>
<gene>
    <name evidence="3" type="ORF">MN116_000529</name>
</gene>
<sequence>MKVTIFTVIVILVNTLVTIHCNNTYILHLSWLPTHCYSRECAIPVHQKFIISRLRGAPFINWLDGDCRGSSLFNEEELEAVPELSTYWPDATGFGLLYESLITHYGRCATINGSAMTPIQYFQKGIDLFKSIESRLNEIESSLSVQMDSNQNHNIYRHLNGNISSEVKLICANNWVDDHFLHELVICFNEASAVTDCGDEYKSDLDNPFQLLDLMDSNGEPEEIKKQVECQSNFTIPPITTTTQSTEA</sequence>
<dbReference type="Gene3D" id="3.90.730.10">
    <property type="entry name" value="Ribonuclease T2-like"/>
    <property type="match status" value="1"/>
</dbReference>
<protein>
    <submittedName>
        <fullName evidence="3">Uncharacterized protein</fullName>
    </submittedName>
</protein>
<proteinExistence type="inferred from homology"/>
<evidence type="ECO:0000256" key="1">
    <source>
        <dbReference type="ARBA" id="ARBA00007469"/>
    </source>
</evidence>
<comment type="caution">
    <text evidence="3">The sequence shown here is derived from an EMBL/GenBank/DDBJ whole genome shotgun (WGS) entry which is preliminary data.</text>
</comment>
<dbReference type="GO" id="GO:0003723">
    <property type="term" value="F:RNA binding"/>
    <property type="evidence" value="ECO:0007669"/>
    <property type="project" value="InterPro"/>
</dbReference>
<evidence type="ECO:0000256" key="2">
    <source>
        <dbReference type="RuleBase" id="RU004328"/>
    </source>
</evidence>
<dbReference type="SUPFAM" id="SSF55895">
    <property type="entry name" value="Ribonuclease Rh-like"/>
    <property type="match status" value="1"/>
</dbReference>
<dbReference type="Proteomes" id="UP001292079">
    <property type="component" value="Unassembled WGS sequence"/>
</dbReference>
<dbReference type="AlphaFoldDB" id="A0AAE2D5H5"/>
<reference evidence="3" key="1">
    <citation type="submission" date="2022-04" db="EMBL/GenBank/DDBJ databases">
        <authorList>
            <person name="Xu L."/>
            <person name="Lv Z."/>
        </authorList>
    </citation>
    <scope>NUCLEOTIDE SEQUENCE</scope>
    <source>
        <strain evidence="3">LV_2022a</strain>
    </source>
</reference>
<dbReference type="Pfam" id="PF00445">
    <property type="entry name" value="Ribonuclease_T2"/>
    <property type="match status" value="1"/>
</dbReference>
<dbReference type="EMBL" id="JALJAT010000002">
    <property type="protein sequence ID" value="KAK4472223.1"/>
    <property type="molecule type" value="Genomic_DNA"/>
</dbReference>
<comment type="similarity">
    <text evidence="1 2">Belongs to the RNase T2 family.</text>
</comment>
<name>A0AAE2D5H5_SCHME</name>
<reference evidence="3" key="2">
    <citation type="journal article" date="2023" name="Infect Dis Poverty">
        <title>Chromosome-scale genome of the human blood fluke Schistosoma mekongi and its implications for public health.</title>
        <authorList>
            <person name="Zhou M."/>
            <person name="Xu L."/>
            <person name="Xu D."/>
            <person name="Chen W."/>
            <person name="Khan J."/>
            <person name="Hu Y."/>
            <person name="Huang H."/>
            <person name="Wei H."/>
            <person name="Zhang Y."/>
            <person name="Chusongsang P."/>
            <person name="Tanasarnprasert K."/>
            <person name="Hu X."/>
            <person name="Limpanont Y."/>
            <person name="Lv Z."/>
        </authorList>
    </citation>
    <scope>NUCLEOTIDE SEQUENCE</scope>
    <source>
        <strain evidence="3">LV_2022a</strain>
    </source>
</reference>
<accession>A0AAE2D5H5</accession>